<accession>A0AAW7ZDM4</accession>
<name>A0AAW7ZDM4_9FIRM</name>
<proteinExistence type="predicted"/>
<dbReference type="AlphaFoldDB" id="A0AAW7ZDM4"/>
<reference evidence="1" key="2">
    <citation type="submission" date="2023-03" db="EMBL/GenBank/DDBJ databases">
        <authorList>
            <person name="Zhang Z."/>
        </authorList>
    </citation>
    <scope>NUCLEOTIDE SEQUENCE</scope>
    <source>
        <strain evidence="1">DSA</strain>
    </source>
</reference>
<dbReference type="EMBL" id="JARPTC010000017">
    <property type="protein sequence ID" value="MDO7787864.1"/>
    <property type="molecule type" value="Genomic_DNA"/>
</dbReference>
<gene>
    <name evidence="1" type="ORF">P6N53_11595</name>
</gene>
<dbReference type="Proteomes" id="UP001172911">
    <property type="component" value="Unassembled WGS sequence"/>
</dbReference>
<organism evidence="1 2">
    <name type="scientific">Desulforamulus aquiferis</name>
    <dbReference type="NCBI Taxonomy" id="1397668"/>
    <lineage>
        <taxon>Bacteria</taxon>
        <taxon>Bacillati</taxon>
        <taxon>Bacillota</taxon>
        <taxon>Clostridia</taxon>
        <taxon>Eubacteriales</taxon>
        <taxon>Peptococcaceae</taxon>
        <taxon>Desulforamulus</taxon>
    </lineage>
</organism>
<evidence type="ECO:0000313" key="1">
    <source>
        <dbReference type="EMBL" id="MDO7787864.1"/>
    </source>
</evidence>
<reference evidence="1" key="1">
    <citation type="journal article" date="2023" name="J. Hazard. Mater.">
        <title>Anaerobic biodegradation of pyrene and benzo[a]pyrene by a new sulfate-reducing Desulforamulus aquiferis strain DSA.</title>
        <authorList>
            <person name="Zhang Z."/>
            <person name="Sun J."/>
            <person name="Gong X."/>
            <person name="Wang C."/>
            <person name="Wang H."/>
        </authorList>
    </citation>
    <scope>NUCLEOTIDE SEQUENCE</scope>
    <source>
        <strain evidence="1">DSA</strain>
    </source>
</reference>
<feature type="non-terminal residue" evidence="1">
    <location>
        <position position="201"/>
    </location>
</feature>
<sequence>MTTQENTYGYSAKIEELIIVAENSKGKPLFKDHDITKEPIGVVSDTEIVYESELDCLSVMAIIELKQDNNETEIRQYIEDGGFSATYSDGGFSINESDGTNLPPMEILFDAYRTNEIKLYLDSKEMSKLLNIPIYCTRIRRHAGFEVLTFFAVSLGSYLINKILDDIGLYERFKEYLLNVSEVSSSGKEANITVISPTVTE</sequence>
<protein>
    <submittedName>
        <fullName evidence="1">Uncharacterized protein</fullName>
    </submittedName>
</protein>
<comment type="caution">
    <text evidence="1">The sequence shown here is derived from an EMBL/GenBank/DDBJ whole genome shotgun (WGS) entry which is preliminary data.</text>
</comment>
<evidence type="ECO:0000313" key="2">
    <source>
        <dbReference type="Proteomes" id="UP001172911"/>
    </source>
</evidence>
<keyword evidence="2" id="KW-1185">Reference proteome</keyword>